<protein>
    <submittedName>
        <fullName evidence="2">DUF3131 domain-containing protein</fullName>
    </submittedName>
</protein>
<accession>A0A928VNL5</accession>
<dbReference type="Gene3D" id="1.50.10.140">
    <property type="match status" value="1"/>
</dbReference>
<dbReference type="AlphaFoldDB" id="A0A928VNL5"/>
<proteinExistence type="predicted"/>
<comment type="caution">
    <text evidence="2">The sequence shown here is derived from an EMBL/GenBank/DDBJ whole genome shotgun (WGS) entry which is preliminary data.</text>
</comment>
<organism evidence="2 3">
    <name type="scientific">Romeriopsis navalis LEGE 11480</name>
    <dbReference type="NCBI Taxonomy" id="2777977"/>
    <lineage>
        <taxon>Bacteria</taxon>
        <taxon>Bacillati</taxon>
        <taxon>Cyanobacteriota</taxon>
        <taxon>Cyanophyceae</taxon>
        <taxon>Leptolyngbyales</taxon>
        <taxon>Leptolyngbyaceae</taxon>
        <taxon>Romeriopsis</taxon>
        <taxon>Romeriopsis navalis</taxon>
    </lineage>
</organism>
<dbReference type="InterPro" id="IPR021478">
    <property type="entry name" value="DUF3131"/>
</dbReference>
<dbReference type="Pfam" id="PF11329">
    <property type="entry name" value="DUF3131"/>
    <property type="match status" value="1"/>
</dbReference>
<reference evidence="2" key="1">
    <citation type="submission" date="2020-10" db="EMBL/GenBank/DDBJ databases">
        <authorList>
            <person name="Castelo-Branco R."/>
            <person name="Eusebio N."/>
            <person name="Adriana R."/>
            <person name="Vieira A."/>
            <person name="Brugerolle De Fraissinette N."/>
            <person name="Rezende De Castro R."/>
            <person name="Schneider M.P."/>
            <person name="Vasconcelos V."/>
            <person name="Leao P.N."/>
        </authorList>
    </citation>
    <scope>NUCLEOTIDE SEQUENCE</scope>
    <source>
        <strain evidence="2">LEGE 11480</strain>
    </source>
</reference>
<dbReference type="RefSeq" id="WP_264324617.1">
    <property type="nucleotide sequence ID" value="NZ_JADEXQ010000022.1"/>
</dbReference>
<evidence type="ECO:0000313" key="2">
    <source>
        <dbReference type="EMBL" id="MBE9029800.1"/>
    </source>
</evidence>
<keyword evidence="3" id="KW-1185">Reference proteome</keyword>
<dbReference type="EMBL" id="JADEXQ010000022">
    <property type="protein sequence ID" value="MBE9029800.1"/>
    <property type="molecule type" value="Genomic_DNA"/>
</dbReference>
<gene>
    <name evidence="2" type="ORF">IQ266_08675</name>
</gene>
<dbReference type="Proteomes" id="UP000625316">
    <property type="component" value="Unassembled WGS sequence"/>
</dbReference>
<feature type="domain" description="DUF3131" evidence="1">
    <location>
        <begin position="99"/>
        <end position="460"/>
    </location>
</feature>
<name>A0A928VNL5_9CYAN</name>
<sequence>MFGDFQSPPMKWLLLTQIGGFATAGGLVWALQTWDQQLTPQPIVASVNQAFAQVRPAQIAQWDQASLQQPQQPPMLLEADSRIGPDQIQGPLSASEQAMAQRAWRYFDANWQESTGLVNRVDRIAVTSLHDMATSLAALVSARELALISDRIFQHKLKRLLQTLATLPLYNGELPHRLYHTQTALPLAKHPRTGQSSTGWSAIDIGRLARWLKIVGARYPQFKPQTEAIWQRWQVSLLTRNGQLMASQIRHGREQLYQQGRLGYETYAAYGLRLWGLPVDVALQPQKYMTISHVYGQPVPTDRRRRNFDNDVSVNSDPYILDGIETGFQALPRSLAEAVLRAQMARFEKTQQLTAVATDAIDRAPFRLTNTVIADQKPWSTYAGSQQYADFRFLSTKAAVGWYVLYPNHYTRRLVEFVQSELGGEQGWQSGFYETLRQPNQALSADTNGVILASLLYRKVDQPLMDWAGIRPVTQPTSDGS</sequence>
<evidence type="ECO:0000259" key="1">
    <source>
        <dbReference type="Pfam" id="PF11329"/>
    </source>
</evidence>
<evidence type="ECO:0000313" key="3">
    <source>
        <dbReference type="Proteomes" id="UP000625316"/>
    </source>
</evidence>